<dbReference type="Gene3D" id="3.30.70.270">
    <property type="match status" value="2"/>
</dbReference>
<dbReference type="PANTHER" id="PTHR44757">
    <property type="entry name" value="DIGUANYLATE CYCLASE DGCP"/>
    <property type="match status" value="1"/>
</dbReference>
<feature type="domain" description="GGDEF" evidence="2">
    <location>
        <begin position="891"/>
        <end position="1022"/>
    </location>
</feature>
<dbReference type="NCBIfam" id="TIGR00254">
    <property type="entry name" value="GGDEF"/>
    <property type="match status" value="2"/>
</dbReference>
<proteinExistence type="predicted"/>
<dbReference type="InterPro" id="IPR001633">
    <property type="entry name" value="EAL_dom"/>
</dbReference>
<evidence type="ECO:0000259" key="2">
    <source>
        <dbReference type="PROSITE" id="PS50887"/>
    </source>
</evidence>
<dbReference type="InterPro" id="IPR043128">
    <property type="entry name" value="Rev_trsase/Diguanyl_cyclase"/>
</dbReference>
<dbReference type="InterPro" id="IPR000160">
    <property type="entry name" value="GGDEF_dom"/>
</dbReference>
<evidence type="ECO:0000313" key="3">
    <source>
        <dbReference type="EMBL" id="KJF41567.1"/>
    </source>
</evidence>
<gene>
    <name evidence="3" type="ORF">TQ39_01920</name>
</gene>
<dbReference type="RefSeq" id="WP_050004347.1">
    <property type="nucleotide sequence ID" value="NZ_DAWBJP010000060.1"/>
</dbReference>
<dbReference type="PANTHER" id="PTHR44757:SF2">
    <property type="entry name" value="BIOFILM ARCHITECTURE MAINTENANCE PROTEIN MBAA"/>
    <property type="match status" value="1"/>
</dbReference>
<dbReference type="PROSITE" id="PS50883">
    <property type="entry name" value="EAL"/>
    <property type="match status" value="1"/>
</dbReference>
<dbReference type="PROSITE" id="PS50887">
    <property type="entry name" value="GGDEF"/>
    <property type="match status" value="2"/>
</dbReference>
<dbReference type="GeneID" id="42855393"/>
<name>A0A0D8J3T7_9FIRM</name>
<dbReference type="Pfam" id="PF08447">
    <property type="entry name" value="PAS_3"/>
    <property type="match status" value="1"/>
</dbReference>
<keyword evidence="4" id="KW-1185">Reference proteome</keyword>
<dbReference type="InterPro" id="IPR013655">
    <property type="entry name" value="PAS_fold_3"/>
</dbReference>
<dbReference type="Pfam" id="PF13426">
    <property type="entry name" value="PAS_9"/>
    <property type="match status" value="1"/>
</dbReference>
<protein>
    <recommendedName>
        <fullName evidence="5">EAL domain-containing protein</fullName>
    </recommendedName>
</protein>
<dbReference type="CDD" id="cd01948">
    <property type="entry name" value="EAL"/>
    <property type="match status" value="1"/>
</dbReference>
<feature type="domain" description="GGDEF" evidence="2">
    <location>
        <begin position="40"/>
        <end position="174"/>
    </location>
</feature>
<dbReference type="Proteomes" id="UP000032483">
    <property type="component" value="Unassembled WGS sequence"/>
</dbReference>
<dbReference type="SUPFAM" id="SSF141868">
    <property type="entry name" value="EAL domain-like"/>
    <property type="match status" value="1"/>
</dbReference>
<dbReference type="SUPFAM" id="SSF55073">
    <property type="entry name" value="Nucleotide cyclase"/>
    <property type="match status" value="2"/>
</dbReference>
<dbReference type="Gene3D" id="3.30.450.20">
    <property type="entry name" value="PAS domain"/>
    <property type="match status" value="2"/>
</dbReference>
<dbReference type="SMART" id="SM00052">
    <property type="entry name" value="EAL"/>
    <property type="match status" value="1"/>
</dbReference>
<accession>A0A0D8J3T7</accession>
<dbReference type="SUPFAM" id="SSF55785">
    <property type="entry name" value="PYP-like sensor domain (PAS domain)"/>
    <property type="match status" value="2"/>
</dbReference>
<evidence type="ECO:0000313" key="4">
    <source>
        <dbReference type="Proteomes" id="UP000032483"/>
    </source>
</evidence>
<dbReference type="Gene3D" id="3.20.20.450">
    <property type="entry name" value="EAL domain"/>
    <property type="match status" value="1"/>
</dbReference>
<dbReference type="InterPro" id="IPR029787">
    <property type="entry name" value="Nucleotide_cyclase"/>
</dbReference>
<reference evidence="3" key="1">
    <citation type="submission" date="2015-02" db="EMBL/GenBank/DDBJ databases">
        <title>A novel member of the family Ruminococcaceae isolated from human feces.</title>
        <authorList>
            <person name="Shkoporov A.N."/>
            <person name="Chaplin A.V."/>
            <person name="Motuzova O.V."/>
            <person name="Kafarskaia L.I."/>
            <person name="Khokhlova E.V."/>
            <person name="Efimov B.A."/>
        </authorList>
    </citation>
    <scope>NUCLEOTIDE SEQUENCE [LARGE SCALE GENOMIC DNA]</scope>
    <source>
        <strain evidence="3">585-1</strain>
    </source>
</reference>
<dbReference type="CDD" id="cd01949">
    <property type="entry name" value="GGDEF"/>
    <property type="match status" value="1"/>
</dbReference>
<sequence length="1023" mass="112271">MGQQEETRSIAAHDSLTKIYNFTAFCESSRKYLLSAGAGRSMGVIYANIIDFKSVNELYGLPEGDRMLGAFADFLKHLPRTRVCGRIFSDNFLCLFERTPGVDLYDEALGFAGAVERFLVGQQPFHPRSKPQIVSGISALEGGGEGLSAAIDGANIAHKEAKKKYRTACAVFDEALKDEMARAIRLQADLQAALEREQFTFYLQPKVNLRTGRVAGAEALARWKKPDGTVAGPAEFVPLLERTGNVEQLDFMIYEQVCRYLCGRQAGDSIVVPVSVNVSRAHLKDTDFVQKVKQLLIRYGVHPSLMEFELTETMLAESMEEAAAVIRGLRALGCKVSIDDFGTGYSALNLLKELEFDILKLDGSFVSGAAAEGYKSDVILRNIIRMADELYMTVLCEGLETAGQVERLNTFGCTLAQGYYFAQPMPAEAFEAFVQQAGGYCALPWGGADGAQRLPDYCEASALTDSAVRSITHSLFDAVPCAVAGVDPSSRQLLFANEQLFSLCGYPRGQMAEMEKAFFVHIATEPEKARLYAEMRRQFGTAGRCDTKLPVRRADGSVIWVRMTATYAGSPEWGRYLLCFFYDITREQTGTAAKSREIKQLSEERDFYAGMLSSIPCAVAQFRAEADGRYHAIHTNLAGARILGYESLEDFWSQPDPNVLSCVHPDDRRGALGNLSRLRRPGDARSFECRLVRRDGSVCWVSGTLQMLSGPEGSVIQVVFLNFTNRHALQTRFVHHYKRLARVLGQVLFEYEYGTDMLTFAGASESGLELPERAPAFLAEVHAGRFSQPFASYAACIAQALEEDGDDVCGAERRIELPGGGIWVRVSLVAVRGSSGARESAVGCIMDVTPQHEDRARLLRLTQTDSLTGVLNKRTTEQRCRTLLENTPGEKPFALLLLDVDNFKQTNDRYGHPKGDAVLRCLGENLSGLFRRDDVVGRVGGDEFLMMMPGAGGEQAVGRARKIAQEMCRSVSVQCGVDVSGSIGVVLSKPGACAYEELLRRADSALYAAKAAGKGCYRVYGGA</sequence>
<organism evidence="3 4">
    <name type="scientific">Ruthenibacterium lactatiformans</name>
    <dbReference type="NCBI Taxonomy" id="1550024"/>
    <lineage>
        <taxon>Bacteria</taxon>
        <taxon>Bacillati</taxon>
        <taxon>Bacillota</taxon>
        <taxon>Clostridia</taxon>
        <taxon>Eubacteriales</taxon>
        <taxon>Oscillospiraceae</taxon>
        <taxon>Ruthenibacterium</taxon>
    </lineage>
</organism>
<dbReference type="InterPro" id="IPR000014">
    <property type="entry name" value="PAS"/>
</dbReference>
<dbReference type="InterPro" id="IPR052155">
    <property type="entry name" value="Biofilm_reg_signaling"/>
</dbReference>
<comment type="caution">
    <text evidence="3">The sequence shown here is derived from an EMBL/GenBank/DDBJ whole genome shotgun (WGS) entry which is preliminary data.</text>
</comment>
<feature type="domain" description="EAL" evidence="1">
    <location>
        <begin position="183"/>
        <end position="438"/>
    </location>
</feature>
<evidence type="ECO:0000259" key="1">
    <source>
        <dbReference type="PROSITE" id="PS50883"/>
    </source>
</evidence>
<dbReference type="CDD" id="cd00130">
    <property type="entry name" value="PAS"/>
    <property type="match status" value="2"/>
</dbReference>
<dbReference type="InterPro" id="IPR035919">
    <property type="entry name" value="EAL_sf"/>
</dbReference>
<dbReference type="EMBL" id="JXXK01000001">
    <property type="protein sequence ID" value="KJF41567.1"/>
    <property type="molecule type" value="Genomic_DNA"/>
</dbReference>
<dbReference type="Pfam" id="PF00990">
    <property type="entry name" value="GGDEF"/>
    <property type="match status" value="2"/>
</dbReference>
<dbReference type="SMART" id="SM00267">
    <property type="entry name" value="GGDEF"/>
    <property type="match status" value="2"/>
</dbReference>
<evidence type="ECO:0008006" key="5">
    <source>
        <dbReference type="Google" id="ProtNLM"/>
    </source>
</evidence>
<dbReference type="AlphaFoldDB" id="A0A0D8J3T7"/>
<dbReference type="InterPro" id="IPR035965">
    <property type="entry name" value="PAS-like_dom_sf"/>
</dbReference>
<dbReference type="Pfam" id="PF00563">
    <property type="entry name" value="EAL"/>
    <property type="match status" value="1"/>
</dbReference>